<gene>
    <name evidence="1" type="ORF">Tco_0859943</name>
</gene>
<name>A0ABQ5BH07_9ASTR</name>
<accession>A0ABQ5BH07</accession>
<reference evidence="1" key="1">
    <citation type="journal article" date="2022" name="Int. J. Mol. Sci.">
        <title>Draft Genome of Tanacetum Coccineum: Genomic Comparison of Closely Related Tanacetum-Family Plants.</title>
        <authorList>
            <person name="Yamashiro T."/>
            <person name="Shiraishi A."/>
            <person name="Nakayama K."/>
            <person name="Satake H."/>
        </authorList>
    </citation>
    <scope>NUCLEOTIDE SEQUENCE</scope>
</reference>
<dbReference type="EMBL" id="BQNB010013186">
    <property type="protein sequence ID" value="GJT12901.1"/>
    <property type="molecule type" value="Genomic_DNA"/>
</dbReference>
<evidence type="ECO:0000313" key="1">
    <source>
        <dbReference type="EMBL" id="GJT12901.1"/>
    </source>
</evidence>
<evidence type="ECO:0000313" key="2">
    <source>
        <dbReference type="Proteomes" id="UP001151760"/>
    </source>
</evidence>
<keyword evidence="2" id="KW-1185">Reference proteome</keyword>
<dbReference type="Proteomes" id="UP001151760">
    <property type="component" value="Unassembled WGS sequence"/>
</dbReference>
<protein>
    <submittedName>
        <fullName evidence="1">Uncharacterized protein</fullName>
    </submittedName>
</protein>
<reference evidence="1" key="2">
    <citation type="submission" date="2022-01" db="EMBL/GenBank/DDBJ databases">
        <authorList>
            <person name="Yamashiro T."/>
            <person name="Shiraishi A."/>
            <person name="Satake H."/>
            <person name="Nakayama K."/>
        </authorList>
    </citation>
    <scope>NUCLEOTIDE SEQUENCE</scope>
</reference>
<sequence length="173" mass="19542">MRLQGSSLWETFGASIVPAGMILASKVSPKVSSQGRSLLQKFPTWMILALSLCMTRSSNKELVEPYDEPEEVKEEITETIMEPAMEEYMKKTREDYESCVARPKFDKDAKFELKGVTIDQLMLRVFPITLTGAALRNVPASSITTWEILKGNFLSKYCPPSCTAKKMEEINNF</sequence>
<comment type="caution">
    <text evidence="1">The sequence shown here is derived from an EMBL/GenBank/DDBJ whole genome shotgun (WGS) entry which is preliminary data.</text>
</comment>
<organism evidence="1 2">
    <name type="scientific">Tanacetum coccineum</name>
    <dbReference type="NCBI Taxonomy" id="301880"/>
    <lineage>
        <taxon>Eukaryota</taxon>
        <taxon>Viridiplantae</taxon>
        <taxon>Streptophyta</taxon>
        <taxon>Embryophyta</taxon>
        <taxon>Tracheophyta</taxon>
        <taxon>Spermatophyta</taxon>
        <taxon>Magnoliopsida</taxon>
        <taxon>eudicotyledons</taxon>
        <taxon>Gunneridae</taxon>
        <taxon>Pentapetalae</taxon>
        <taxon>asterids</taxon>
        <taxon>campanulids</taxon>
        <taxon>Asterales</taxon>
        <taxon>Asteraceae</taxon>
        <taxon>Asteroideae</taxon>
        <taxon>Anthemideae</taxon>
        <taxon>Anthemidinae</taxon>
        <taxon>Tanacetum</taxon>
    </lineage>
</organism>
<proteinExistence type="predicted"/>